<dbReference type="GO" id="GO:0004523">
    <property type="term" value="F:RNA-DNA hybrid ribonuclease activity"/>
    <property type="evidence" value="ECO:0007669"/>
    <property type="project" value="UniProtKB-UniRule"/>
</dbReference>
<dbReference type="GO" id="GO:0032299">
    <property type="term" value="C:ribonuclease H2 complex"/>
    <property type="evidence" value="ECO:0007669"/>
    <property type="project" value="TreeGrafter"/>
</dbReference>
<evidence type="ECO:0000256" key="6">
    <source>
        <dbReference type="ARBA" id="ARBA00012180"/>
    </source>
</evidence>
<keyword evidence="11 14" id="KW-0255">Endonuclease</keyword>
<dbReference type="InterPro" id="IPR012337">
    <property type="entry name" value="RNaseH-like_sf"/>
</dbReference>
<evidence type="ECO:0000256" key="1">
    <source>
        <dbReference type="ARBA" id="ARBA00000077"/>
    </source>
</evidence>
<dbReference type="GO" id="GO:0043137">
    <property type="term" value="P:DNA replication, removal of RNA primer"/>
    <property type="evidence" value="ECO:0007669"/>
    <property type="project" value="TreeGrafter"/>
</dbReference>
<dbReference type="PANTHER" id="PTHR10954">
    <property type="entry name" value="RIBONUCLEASE H2 SUBUNIT A"/>
    <property type="match status" value="1"/>
</dbReference>
<dbReference type="RefSeq" id="WP_183315511.1">
    <property type="nucleotide sequence ID" value="NZ_JACIEN010000001.1"/>
</dbReference>
<dbReference type="SUPFAM" id="SSF53098">
    <property type="entry name" value="Ribonuclease H-like"/>
    <property type="match status" value="1"/>
</dbReference>
<evidence type="ECO:0000256" key="13">
    <source>
        <dbReference type="ARBA" id="ARBA00023211"/>
    </source>
</evidence>
<dbReference type="HAMAP" id="MF_00052_B">
    <property type="entry name" value="RNase_HII_B"/>
    <property type="match status" value="1"/>
</dbReference>
<comment type="function">
    <text evidence="3 14 16">Endonuclease that specifically degrades the RNA of RNA-DNA hybrids.</text>
</comment>
<evidence type="ECO:0000256" key="4">
    <source>
        <dbReference type="ARBA" id="ARBA00004496"/>
    </source>
</evidence>
<keyword evidence="9 14" id="KW-0540">Nuclease</keyword>
<evidence type="ECO:0000256" key="2">
    <source>
        <dbReference type="ARBA" id="ARBA00001946"/>
    </source>
</evidence>
<feature type="domain" description="RNase H type-2" evidence="18">
    <location>
        <begin position="32"/>
        <end position="215"/>
    </location>
</feature>
<comment type="similarity">
    <text evidence="5 14 16">Belongs to the RNase HII family.</text>
</comment>
<dbReference type="GO" id="GO:0005737">
    <property type="term" value="C:cytoplasm"/>
    <property type="evidence" value="ECO:0007669"/>
    <property type="project" value="UniProtKB-SubCell"/>
</dbReference>
<accession>A0A840BRE5</accession>
<evidence type="ECO:0000256" key="8">
    <source>
        <dbReference type="ARBA" id="ARBA00022490"/>
    </source>
</evidence>
<dbReference type="GO" id="GO:0003723">
    <property type="term" value="F:RNA binding"/>
    <property type="evidence" value="ECO:0007669"/>
    <property type="project" value="UniProtKB-UniRule"/>
</dbReference>
<evidence type="ECO:0000256" key="7">
    <source>
        <dbReference type="ARBA" id="ARBA00019179"/>
    </source>
</evidence>
<dbReference type="NCBIfam" id="NF000595">
    <property type="entry name" value="PRK00015.1-3"/>
    <property type="match status" value="1"/>
</dbReference>
<dbReference type="Proteomes" id="UP000577362">
    <property type="component" value="Unassembled WGS sequence"/>
</dbReference>
<organism evidence="19 20">
    <name type="scientific">Chelatococcus caeni</name>
    <dbReference type="NCBI Taxonomy" id="1348468"/>
    <lineage>
        <taxon>Bacteria</taxon>
        <taxon>Pseudomonadati</taxon>
        <taxon>Pseudomonadota</taxon>
        <taxon>Alphaproteobacteria</taxon>
        <taxon>Hyphomicrobiales</taxon>
        <taxon>Chelatococcaceae</taxon>
        <taxon>Chelatococcus</taxon>
    </lineage>
</organism>
<dbReference type="InterPro" id="IPR022898">
    <property type="entry name" value="RNase_HII"/>
</dbReference>
<evidence type="ECO:0000313" key="19">
    <source>
        <dbReference type="EMBL" id="MBB4015294.1"/>
    </source>
</evidence>
<evidence type="ECO:0000256" key="14">
    <source>
        <dbReference type="HAMAP-Rule" id="MF_00052"/>
    </source>
</evidence>
<evidence type="ECO:0000256" key="5">
    <source>
        <dbReference type="ARBA" id="ARBA00007383"/>
    </source>
</evidence>
<dbReference type="PROSITE" id="PS51975">
    <property type="entry name" value="RNASE_H_2"/>
    <property type="match status" value="1"/>
</dbReference>
<proteinExistence type="inferred from homology"/>
<evidence type="ECO:0000256" key="11">
    <source>
        <dbReference type="ARBA" id="ARBA00022759"/>
    </source>
</evidence>
<evidence type="ECO:0000256" key="10">
    <source>
        <dbReference type="ARBA" id="ARBA00022723"/>
    </source>
</evidence>
<comment type="subcellular location">
    <subcellularLocation>
        <location evidence="4 14">Cytoplasm</location>
    </subcellularLocation>
</comment>
<evidence type="ECO:0000256" key="9">
    <source>
        <dbReference type="ARBA" id="ARBA00022722"/>
    </source>
</evidence>
<sequence>MKRIDDTDSPAGPDLASASFTREEDCRRRSIWPVAGVDEVGRGPLAGPVVAAAVVLDPERIPEGLTDSKRLTPTRREVLYAFILDSAAVSVASVPARIIDSVNIRQATLAAMTRALRGLPVRPLHAFIDGNDCPPDAPCATEAVIKGDLTVASIAAASIVAKVTRDRLMARLCRQFPAYGFSSHVGYATPAHLEAIAAHGPSPFHRMSFSPMRLE</sequence>
<dbReference type="GO" id="GO:0030145">
    <property type="term" value="F:manganese ion binding"/>
    <property type="evidence" value="ECO:0007669"/>
    <property type="project" value="UniProtKB-UniRule"/>
</dbReference>
<keyword evidence="13 14" id="KW-0464">Manganese</keyword>
<gene>
    <name evidence="14" type="primary">rnhB</name>
    <name evidence="19" type="ORF">GGR16_000300</name>
</gene>
<dbReference type="InterPro" id="IPR024567">
    <property type="entry name" value="RNase_HII/HIII_dom"/>
</dbReference>
<protein>
    <recommendedName>
        <fullName evidence="7 14">Ribonuclease HII</fullName>
        <shortName evidence="14">RNase HII</shortName>
        <ecNumber evidence="6 14">3.1.26.4</ecNumber>
    </recommendedName>
</protein>
<evidence type="ECO:0000256" key="15">
    <source>
        <dbReference type="PROSITE-ProRule" id="PRU01319"/>
    </source>
</evidence>
<dbReference type="Pfam" id="PF01351">
    <property type="entry name" value="RNase_HII"/>
    <property type="match status" value="1"/>
</dbReference>
<reference evidence="19 20" key="1">
    <citation type="submission" date="2020-08" db="EMBL/GenBank/DDBJ databases">
        <title>Genomic Encyclopedia of Type Strains, Phase IV (KMG-IV): sequencing the most valuable type-strain genomes for metagenomic binning, comparative biology and taxonomic classification.</title>
        <authorList>
            <person name="Goeker M."/>
        </authorList>
    </citation>
    <scope>NUCLEOTIDE SEQUENCE [LARGE SCALE GENOMIC DNA]</scope>
    <source>
        <strain evidence="19 20">DSM 103737</strain>
    </source>
</reference>
<dbReference type="EMBL" id="JACIEN010000001">
    <property type="protein sequence ID" value="MBB4015294.1"/>
    <property type="molecule type" value="Genomic_DNA"/>
</dbReference>
<dbReference type="InterPro" id="IPR036397">
    <property type="entry name" value="RNaseH_sf"/>
</dbReference>
<feature type="binding site" evidence="14 15">
    <location>
        <position position="39"/>
    </location>
    <ligand>
        <name>a divalent metal cation</name>
        <dbReference type="ChEBI" id="CHEBI:60240"/>
    </ligand>
</feature>
<dbReference type="AlphaFoldDB" id="A0A840BRE5"/>
<evidence type="ECO:0000256" key="3">
    <source>
        <dbReference type="ARBA" id="ARBA00004065"/>
    </source>
</evidence>
<comment type="cofactor">
    <cofactor evidence="14 15">
        <name>Mn(2+)</name>
        <dbReference type="ChEBI" id="CHEBI:29035"/>
    </cofactor>
    <cofactor evidence="14 15">
        <name>Mg(2+)</name>
        <dbReference type="ChEBI" id="CHEBI:18420"/>
    </cofactor>
    <text evidence="14 15">Manganese or magnesium. Binds 1 divalent metal ion per monomer in the absence of substrate. May bind a second metal ion after substrate binding.</text>
</comment>
<name>A0A840BRE5_9HYPH</name>
<dbReference type="GO" id="GO:0006298">
    <property type="term" value="P:mismatch repair"/>
    <property type="evidence" value="ECO:0007669"/>
    <property type="project" value="TreeGrafter"/>
</dbReference>
<dbReference type="Gene3D" id="3.30.420.10">
    <property type="entry name" value="Ribonuclease H-like superfamily/Ribonuclease H"/>
    <property type="match status" value="1"/>
</dbReference>
<evidence type="ECO:0000259" key="18">
    <source>
        <dbReference type="PROSITE" id="PS51975"/>
    </source>
</evidence>
<keyword evidence="12 14" id="KW-0378">Hydrolase</keyword>
<evidence type="ECO:0000313" key="20">
    <source>
        <dbReference type="Proteomes" id="UP000577362"/>
    </source>
</evidence>
<keyword evidence="8 14" id="KW-0963">Cytoplasm</keyword>
<evidence type="ECO:0000256" key="17">
    <source>
        <dbReference type="SAM" id="MobiDB-lite"/>
    </source>
</evidence>
<feature type="binding site" evidence="14 15">
    <location>
        <position position="129"/>
    </location>
    <ligand>
        <name>a divalent metal cation</name>
        <dbReference type="ChEBI" id="CHEBI:60240"/>
    </ligand>
</feature>
<dbReference type="InterPro" id="IPR001352">
    <property type="entry name" value="RNase_HII/HIII"/>
</dbReference>
<comment type="cofactor">
    <cofactor evidence="2">
        <name>Mg(2+)</name>
        <dbReference type="ChEBI" id="CHEBI:18420"/>
    </cofactor>
</comment>
<comment type="catalytic activity">
    <reaction evidence="1 14 15 16">
        <text>Endonucleolytic cleavage to 5'-phosphomonoester.</text>
        <dbReference type="EC" id="3.1.26.4"/>
    </reaction>
</comment>
<evidence type="ECO:0000256" key="12">
    <source>
        <dbReference type="ARBA" id="ARBA00022801"/>
    </source>
</evidence>
<dbReference type="CDD" id="cd07182">
    <property type="entry name" value="RNase_HII_bacteria_HII_like"/>
    <property type="match status" value="1"/>
</dbReference>
<keyword evidence="20" id="KW-1185">Reference proteome</keyword>
<dbReference type="EC" id="3.1.26.4" evidence="6 14"/>
<dbReference type="PANTHER" id="PTHR10954:SF18">
    <property type="entry name" value="RIBONUCLEASE HII"/>
    <property type="match status" value="1"/>
</dbReference>
<comment type="caution">
    <text evidence="19">The sequence shown here is derived from an EMBL/GenBank/DDBJ whole genome shotgun (WGS) entry which is preliminary data.</text>
</comment>
<evidence type="ECO:0000256" key="16">
    <source>
        <dbReference type="RuleBase" id="RU003515"/>
    </source>
</evidence>
<keyword evidence="10 14" id="KW-0479">Metal-binding</keyword>
<feature type="binding site" evidence="14 15">
    <location>
        <position position="38"/>
    </location>
    <ligand>
        <name>a divalent metal cation</name>
        <dbReference type="ChEBI" id="CHEBI:60240"/>
    </ligand>
</feature>
<feature type="region of interest" description="Disordered" evidence="17">
    <location>
        <begin position="1"/>
        <end position="20"/>
    </location>
</feature>